<dbReference type="InterPro" id="IPR004136">
    <property type="entry name" value="NMO"/>
</dbReference>
<keyword evidence="4" id="KW-0285">Flavoprotein</keyword>
<dbReference type="OrthoDB" id="9778912at2"/>
<dbReference type="FunFam" id="3.20.20.70:FF:000154">
    <property type="entry name" value="Probable nitronate monooxygenase"/>
    <property type="match status" value="1"/>
</dbReference>
<dbReference type="Gene3D" id="3.20.20.70">
    <property type="entry name" value="Aldolase class I"/>
    <property type="match status" value="1"/>
</dbReference>
<gene>
    <name evidence="12" type="ORF">FEM41_04075</name>
</gene>
<organism evidence="12 13">
    <name type="scientific">Jejubacter calystegiae</name>
    <dbReference type="NCBI Taxonomy" id="2579935"/>
    <lineage>
        <taxon>Bacteria</taxon>
        <taxon>Pseudomonadati</taxon>
        <taxon>Pseudomonadota</taxon>
        <taxon>Gammaproteobacteria</taxon>
        <taxon>Enterobacterales</taxon>
        <taxon>Enterobacteriaceae</taxon>
        <taxon>Jejubacter</taxon>
    </lineage>
</organism>
<dbReference type="GO" id="GO:0009636">
    <property type="term" value="P:response to toxic substance"/>
    <property type="evidence" value="ECO:0007669"/>
    <property type="project" value="UniProtKB-KW"/>
</dbReference>
<evidence type="ECO:0000256" key="11">
    <source>
        <dbReference type="ARBA" id="ARBA00067136"/>
    </source>
</evidence>
<dbReference type="SUPFAM" id="SSF51412">
    <property type="entry name" value="Inosine monophosphate dehydrogenase (IMPDH)"/>
    <property type="match status" value="1"/>
</dbReference>
<evidence type="ECO:0000256" key="9">
    <source>
        <dbReference type="ARBA" id="ARBA00031155"/>
    </source>
</evidence>
<evidence type="ECO:0000256" key="4">
    <source>
        <dbReference type="ARBA" id="ARBA00022630"/>
    </source>
</evidence>
<reference evidence="12 13" key="1">
    <citation type="submission" date="2019-05" db="EMBL/GenBank/DDBJ databases">
        <title>Complete genome sequence of Izhakiella calystegiae KSNA2, an endophyte isolated from beach morning glory (Calystegia soldanella).</title>
        <authorList>
            <person name="Jiang L."/>
            <person name="Jeong J.C."/>
            <person name="Kim C.Y."/>
            <person name="Kim D.H."/>
            <person name="Kim S.W."/>
            <person name="Lee j."/>
        </authorList>
    </citation>
    <scope>NUCLEOTIDE SEQUENCE [LARGE SCALE GENOMIC DNA]</scope>
    <source>
        <strain evidence="12 13">KSNA2</strain>
    </source>
</reference>
<evidence type="ECO:0000256" key="2">
    <source>
        <dbReference type="ARBA" id="ARBA00009881"/>
    </source>
</evidence>
<name>A0A4P8YH65_9ENTR</name>
<dbReference type="Pfam" id="PF03060">
    <property type="entry name" value="NMO"/>
    <property type="match status" value="1"/>
</dbReference>
<dbReference type="InterPro" id="IPR013785">
    <property type="entry name" value="Aldolase_TIM"/>
</dbReference>
<evidence type="ECO:0000256" key="1">
    <source>
        <dbReference type="ARBA" id="ARBA00001917"/>
    </source>
</evidence>
<keyword evidence="5" id="KW-0288">FMN</keyword>
<dbReference type="Proteomes" id="UP000302163">
    <property type="component" value="Chromosome"/>
</dbReference>
<dbReference type="GO" id="GO:0000166">
    <property type="term" value="F:nucleotide binding"/>
    <property type="evidence" value="ECO:0007669"/>
    <property type="project" value="UniProtKB-KW"/>
</dbReference>
<dbReference type="PANTHER" id="PTHR42747:SF3">
    <property type="entry name" value="NITRONATE MONOOXYGENASE-RELATED"/>
    <property type="match status" value="1"/>
</dbReference>
<evidence type="ECO:0000313" key="12">
    <source>
        <dbReference type="EMBL" id="QCT18884.1"/>
    </source>
</evidence>
<evidence type="ECO:0000256" key="5">
    <source>
        <dbReference type="ARBA" id="ARBA00022643"/>
    </source>
</evidence>
<dbReference type="RefSeq" id="WP_138094701.1">
    <property type="nucleotide sequence ID" value="NZ_CP040428.1"/>
</dbReference>
<evidence type="ECO:0000256" key="8">
    <source>
        <dbReference type="ARBA" id="ARBA00023033"/>
    </source>
</evidence>
<protein>
    <recommendedName>
        <fullName evidence="11">Nitronate monooxygenase</fullName>
    </recommendedName>
    <alternativeName>
        <fullName evidence="9">Propionate 3-nitronate monooxygenase</fullName>
    </alternativeName>
</protein>
<evidence type="ECO:0000256" key="10">
    <source>
        <dbReference type="ARBA" id="ARBA00049401"/>
    </source>
</evidence>
<keyword evidence="6" id="KW-0547">Nucleotide-binding</keyword>
<dbReference type="CDD" id="cd04730">
    <property type="entry name" value="NPD_like"/>
    <property type="match status" value="1"/>
</dbReference>
<dbReference type="EMBL" id="CP040428">
    <property type="protein sequence ID" value="QCT18884.1"/>
    <property type="molecule type" value="Genomic_DNA"/>
</dbReference>
<evidence type="ECO:0000256" key="3">
    <source>
        <dbReference type="ARBA" id="ARBA00022575"/>
    </source>
</evidence>
<evidence type="ECO:0000256" key="6">
    <source>
        <dbReference type="ARBA" id="ARBA00022741"/>
    </source>
</evidence>
<dbReference type="PANTHER" id="PTHR42747">
    <property type="entry name" value="NITRONATE MONOOXYGENASE-RELATED"/>
    <property type="match status" value="1"/>
</dbReference>
<dbReference type="KEGG" id="izh:FEM41_04075"/>
<accession>A0A4P8YH65</accession>
<keyword evidence="13" id="KW-1185">Reference proteome</keyword>
<keyword evidence="7" id="KW-0560">Oxidoreductase</keyword>
<comment type="similarity">
    <text evidence="2">Belongs to the nitronate monooxygenase family. NMO class I subfamily.</text>
</comment>
<evidence type="ECO:0000256" key="7">
    <source>
        <dbReference type="ARBA" id="ARBA00023002"/>
    </source>
</evidence>
<dbReference type="GO" id="GO:0018580">
    <property type="term" value="F:nitronate monooxygenase activity"/>
    <property type="evidence" value="ECO:0007669"/>
    <property type="project" value="InterPro"/>
</dbReference>
<keyword evidence="3" id="KW-0216">Detoxification</keyword>
<keyword evidence="8 12" id="KW-0503">Monooxygenase</keyword>
<evidence type="ECO:0000313" key="13">
    <source>
        <dbReference type="Proteomes" id="UP000302163"/>
    </source>
</evidence>
<comment type="catalytic activity">
    <reaction evidence="10">
        <text>3 propionate 3-nitronate + 3 O2 + H2O = 3 3-oxopropanoate + 2 nitrate + nitrite + H2O2 + 3 H(+)</text>
        <dbReference type="Rhea" id="RHEA:57332"/>
        <dbReference type="ChEBI" id="CHEBI:15377"/>
        <dbReference type="ChEBI" id="CHEBI:15378"/>
        <dbReference type="ChEBI" id="CHEBI:15379"/>
        <dbReference type="ChEBI" id="CHEBI:16240"/>
        <dbReference type="ChEBI" id="CHEBI:16301"/>
        <dbReference type="ChEBI" id="CHEBI:17632"/>
        <dbReference type="ChEBI" id="CHEBI:33190"/>
        <dbReference type="ChEBI" id="CHEBI:136067"/>
    </reaction>
</comment>
<proteinExistence type="inferred from homology"/>
<dbReference type="AlphaFoldDB" id="A0A4P8YH65"/>
<comment type="cofactor">
    <cofactor evidence="1">
        <name>FMN</name>
        <dbReference type="ChEBI" id="CHEBI:58210"/>
    </cofactor>
</comment>
<sequence length="346" mass="36554">MATFSLATHPLIQAPMAGVSTPELAAAVSNAGALGSIGLGAATPQKAREMIQATQALTDRPFNVNLFCHAAARRDAGREQRWINALTPEFSRFNALPPGELREIYQSFIDNTEMLAVLLEAPPAVVSFHFGLPDQRALKALRQAGVHTFASATSVEEAVQIAEAGIDTVIAQGAEAGGHRGMFDPDAPDALTDTLSLVKAIRQRCQLPIVAAGGMMDGADIARALAAGACAAQLGTAFVPCPESSADVHYREALSSERAQYTALTRTISGRPARGIINRLHIDAPANDVADYPVAYDIGKALHQAASAKGCHDYAAHWAGTGAPRSRAMPAAQLVETLIREKDRYQ</sequence>